<feature type="domain" description="Antirepressor protein C-terminal" evidence="1">
    <location>
        <begin position="135"/>
        <end position="237"/>
    </location>
</feature>
<organism evidence="3 4">
    <name type="scientific">Acetobacterium wieringae</name>
    <dbReference type="NCBI Taxonomy" id="52694"/>
    <lineage>
        <taxon>Bacteria</taxon>
        <taxon>Bacillati</taxon>
        <taxon>Bacillota</taxon>
        <taxon>Clostridia</taxon>
        <taxon>Eubacteriales</taxon>
        <taxon>Eubacteriaceae</taxon>
        <taxon>Acetobacterium</taxon>
    </lineage>
</organism>
<gene>
    <name evidence="3" type="ORF">FXB42_06415</name>
</gene>
<protein>
    <submittedName>
        <fullName evidence="3">Phage antirepressor Ant</fullName>
    </submittedName>
</protein>
<evidence type="ECO:0000313" key="4">
    <source>
        <dbReference type="Proteomes" id="UP000322619"/>
    </source>
</evidence>
<sequence>MSELVRISFDSERPTVSGRDLHETLQVKTPYDKWFPRMCHYGFVEGLDFSTFLSESNGGRPAIEHQLTMDMAKEICMIQRSAIGRKCRQYFLDLEKAWNSPEAIMARALQFADSQLALMRSKNTELADTVAIQNQQIVEMKPKVSYYDVVLNCKDLITISVIAKDFGKSARWMNHYLHDKKIQFKQGDIWLLYQKYAEKGYTSTKTHNYAGSDGEQHIKPHTYWTQKGRLFIYDLLKADGIIPLIEQEMEEAYV</sequence>
<feature type="domain" description="AntA/AntB antirepressor" evidence="2">
    <location>
        <begin position="16"/>
        <end position="81"/>
    </location>
</feature>
<dbReference type="Pfam" id="PF03374">
    <property type="entry name" value="ANT"/>
    <property type="match status" value="1"/>
</dbReference>
<proteinExistence type="predicted"/>
<dbReference type="InterPro" id="IPR005039">
    <property type="entry name" value="Ant_C"/>
</dbReference>
<dbReference type="EMBL" id="VSLA01000010">
    <property type="protein sequence ID" value="TYC86488.1"/>
    <property type="molecule type" value="Genomic_DNA"/>
</dbReference>
<dbReference type="InterPro" id="IPR013557">
    <property type="entry name" value="AntA/B_antirep"/>
</dbReference>
<evidence type="ECO:0000259" key="1">
    <source>
        <dbReference type="Pfam" id="PF03374"/>
    </source>
</evidence>
<dbReference type="Proteomes" id="UP000322619">
    <property type="component" value="Unassembled WGS sequence"/>
</dbReference>
<name>A0A5D0WRN8_9FIRM</name>
<dbReference type="AlphaFoldDB" id="A0A5D0WRN8"/>
<dbReference type="Pfam" id="PF08346">
    <property type="entry name" value="AntA"/>
    <property type="match status" value="1"/>
</dbReference>
<accession>A0A5D0WRN8</accession>
<evidence type="ECO:0000313" key="3">
    <source>
        <dbReference type="EMBL" id="TYC86488.1"/>
    </source>
</evidence>
<reference evidence="3 4" key="1">
    <citation type="submission" date="2019-08" db="EMBL/GenBank/DDBJ databases">
        <title>Isolation and enrichment of carboxydotrophic bacteria from anaerobic sludge for the production of bio-based chemicals from syngas.</title>
        <authorList>
            <person name="Antares A.L."/>
            <person name="Moreira J."/>
            <person name="Diender M."/>
            <person name="Parshina S.N."/>
            <person name="Stams A.J.M."/>
            <person name="Alves M."/>
            <person name="Alves J.I."/>
            <person name="Sousa D.Z."/>
        </authorList>
    </citation>
    <scope>NUCLEOTIDE SEQUENCE [LARGE SCALE GENOMIC DNA]</scope>
    <source>
        <strain evidence="3 4">JM</strain>
    </source>
</reference>
<dbReference type="GO" id="GO:0003677">
    <property type="term" value="F:DNA binding"/>
    <property type="evidence" value="ECO:0007669"/>
    <property type="project" value="InterPro"/>
</dbReference>
<comment type="caution">
    <text evidence="3">The sequence shown here is derived from an EMBL/GenBank/DDBJ whole genome shotgun (WGS) entry which is preliminary data.</text>
</comment>
<dbReference type="RefSeq" id="WP_148637192.1">
    <property type="nucleotide sequence ID" value="NZ_VSLA01000010.1"/>
</dbReference>
<evidence type="ECO:0000259" key="2">
    <source>
        <dbReference type="Pfam" id="PF08346"/>
    </source>
</evidence>